<proteinExistence type="predicted"/>
<name>A0A8S2Y309_9BILA</name>
<evidence type="ECO:0000313" key="1">
    <source>
        <dbReference type="EMBL" id="CAF4530159.1"/>
    </source>
</evidence>
<reference evidence="1" key="1">
    <citation type="submission" date="2021-02" db="EMBL/GenBank/DDBJ databases">
        <authorList>
            <person name="Nowell W R."/>
        </authorList>
    </citation>
    <scope>NUCLEOTIDE SEQUENCE</scope>
</reference>
<gene>
    <name evidence="1" type="ORF">TMI583_LOCUS49025</name>
</gene>
<comment type="caution">
    <text evidence="1">The sequence shown here is derived from an EMBL/GenBank/DDBJ whole genome shotgun (WGS) entry which is preliminary data.</text>
</comment>
<organism evidence="1 2">
    <name type="scientific">Didymodactylos carnosus</name>
    <dbReference type="NCBI Taxonomy" id="1234261"/>
    <lineage>
        <taxon>Eukaryota</taxon>
        <taxon>Metazoa</taxon>
        <taxon>Spiralia</taxon>
        <taxon>Gnathifera</taxon>
        <taxon>Rotifera</taxon>
        <taxon>Eurotatoria</taxon>
        <taxon>Bdelloidea</taxon>
        <taxon>Philodinida</taxon>
        <taxon>Philodinidae</taxon>
        <taxon>Didymodactylos</taxon>
    </lineage>
</organism>
<dbReference type="EMBL" id="CAJOBA010103903">
    <property type="protein sequence ID" value="CAF4530159.1"/>
    <property type="molecule type" value="Genomic_DNA"/>
</dbReference>
<evidence type="ECO:0000313" key="2">
    <source>
        <dbReference type="Proteomes" id="UP000682733"/>
    </source>
</evidence>
<dbReference type="AlphaFoldDB" id="A0A8S2Y309"/>
<accession>A0A8S2Y309</accession>
<dbReference type="Proteomes" id="UP000682733">
    <property type="component" value="Unassembled WGS sequence"/>
</dbReference>
<protein>
    <submittedName>
        <fullName evidence="1">Uncharacterized protein</fullName>
    </submittedName>
</protein>
<sequence length="27" mass="2867">IGFSFHFCNAVGSDSDAADMDDCNEQA</sequence>
<feature type="non-terminal residue" evidence="1">
    <location>
        <position position="1"/>
    </location>
</feature>